<dbReference type="InterPro" id="IPR001214">
    <property type="entry name" value="SET_dom"/>
</dbReference>
<dbReference type="AlphaFoldDB" id="A0A9X0AQY2"/>
<dbReference type="Gene3D" id="2.170.270.10">
    <property type="entry name" value="SET domain"/>
    <property type="match status" value="1"/>
</dbReference>
<dbReference type="InterPro" id="IPR046341">
    <property type="entry name" value="SET_dom_sf"/>
</dbReference>
<comment type="caution">
    <text evidence="2">The sequence shown here is derived from an EMBL/GenBank/DDBJ whole genome shotgun (WGS) entry which is preliminary data.</text>
</comment>
<evidence type="ECO:0000313" key="3">
    <source>
        <dbReference type="Proteomes" id="UP001152300"/>
    </source>
</evidence>
<gene>
    <name evidence="2" type="ORF">OCU04_004669</name>
</gene>
<evidence type="ECO:0000259" key="1">
    <source>
        <dbReference type="PROSITE" id="PS50280"/>
    </source>
</evidence>
<dbReference type="EMBL" id="JAPEIS010000004">
    <property type="protein sequence ID" value="KAJ8067316.1"/>
    <property type="molecule type" value="Genomic_DNA"/>
</dbReference>
<dbReference type="SUPFAM" id="SSF82199">
    <property type="entry name" value="SET domain"/>
    <property type="match status" value="1"/>
</dbReference>
<accession>A0A9X0AQY2</accession>
<protein>
    <recommendedName>
        <fullName evidence="1">SET domain-containing protein</fullName>
    </recommendedName>
</protein>
<organism evidence="2 3">
    <name type="scientific">Sclerotinia nivalis</name>
    <dbReference type="NCBI Taxonomy" id="352851"/>
    <lineage>
        <taxon>Eukaryota</taxon>
        <taxon>Fungi</taxon>
        <taxon>Dikarya</taxon>
        <taxon>Ascomycota</taxon>
        <taxon>Pezizomycotina</taxon>
        <taxon>Leotiomycetes</taxon>
        <taxon>Helotiales</taxon>
        <taxon>Sclerotiniaceae</taxon>
        <taxon>Sclerotinia</taxon>
    </lineage>
</organism>
<dbReference type="Pfam" id="PF00856">
    <property type="entry name" value="SET"/>
    <property type="match status" value="1"/>
</dbReference>
<keyword evidence="3" id="KW-1185">Reference proteome</keyword>
<dbReference type="SMART" id="SM00317">
    <property type="entry name" value="SET"/>
    <property type="match status" value="1"/>
</dbReference>
<proteinExistence type="predicted"/>
<dbReference type="PROSITE" id="PS50280">
    <property type="entry name" value="SET"/>
    <property type="match status" value="1"/>
</dbReference>
<reference evidence="2" key="1">
    <citation type="submission" date="2022-11" db="EMBL/GenBank/DDBJ databases">
        <title>Genome Resource of Sclerotinia nivalis Strain SnTB1, a Plant Pathogen Isolated from American Ginseng.</title>
        <authorList>
            <person name="Fan S."/>
        </authorList>
    </citation>
    <scope>NUCLEOTIDE SEQUENCE</scope>
    <source>
        <strain evidence="2">SnTB1</strain>
    </source>
</reference>
<evidence type="ECO:0000313" key="2">
    <source>
        <dbReference type="EMBL" id="KAJ8067316.1"/>
    </source>
</evidence>
<name>A0A9X0AQY2_9HELO</name>
<feature type="domain" description="SET" evidence="1">
    <location>
        <begin position="139"/>
        <end position="284"/>
    </location>
</feature>
<dbReference type="OrthoDB" id="308383at2759"/>
<sequence>MFALSRNVRYHESYNESTLAAVIGHLSSSEDVPSVSHPHELYLAMDGQTIERSYFTAANGSQYPMQTITSNIYNPSNFHKHPRPASWPEEWLYPHAPNDPIRDPYSANYPLCTHCGLETRAKGFGRRCVCRTHTVFRRPLVEIIQYPCYPGSEGSLNRGVRLLEDVPKGEILDEYLGEYIPLPTPSVMQAFEDMTYTFLYHGPPITCEDGEGSEMDEDGEWGDVGDICGLKGGERGNWTRFLNHMDGGQGNCQFETQVVAGKVRILIVANRDLRMGDELCVDYGPEYFEA</sequence>
<dbReference type="Proteomes" id="UP001152300">
    <property type="component" value="Unassembled WGS sequence"/>
</dbReference>